<dbReference type="Pfam" id="PF13205">
    <property type="entry name" value="Big_5"/>
    <property type="match status" value="1"/>
</dbReference>
<evidence type="ECO:0000256" key="1">
    <source>
        <dbReference type="ARBA" id="ARBA00022729"/>
    </source>
</evidence>
<dbReference type="EMBL" id="CAUYUJ010018704">
    <property type="protein sequence ID" value="CAK0885689.1"/>
    <property type="molecule type" value="Genomic_DNA"/>
</dbReference>
<evidence type="ECO:0000256" key="2">
    <source>
        <dbReference type="SAM" id="MobiDB-lite"/>
    </source>
</evidence>
<evidence type="ECO:0000259" key="3">
    <source>
        <dbReference type="Pfam" id="PF13205"/>
    </source>
</evidence>
<reference evidence="4" key="1">
    <citation type="submission" date="2023-10" db="EMBL/GenBank/DDBJ databases">
        <authorList>
            <person name="Chen Y."/>
            <person name="Shah S."/>
            <person name="Dougan E. K."/>
            <person name="Thang M."/>
            <person name="Chan C."/>
        </authorList>
    </citation>
    <scope>NUCLEOTIDE SEQUENCE [LARGE SCALE GENOMIC DNA]</scope>
</reference>
<name>A0ABN9WGY1_9DINO</name>
<dbReference type="SUPFAM" id="SSF49785">
    <property type="entry name" value="Galactose-binding domain-like"/>
    <property type="match status" value="1"/>
</dbReference>
<evidence type="ECO:0000313" key="5">
    <source>
        <dbReference type="Proteomes" id="UP001189429"/>
    </source>
</evidence>
<keyword evidence="5" id="KW-1185">Reference proteome</keyword>
<protein>
    <recommendedName>
        <fullName evidence="3">SbsA Ig-like domain-containing protein</fullName>
    </recommendedName>
</protein>
<keyword evidence="1" id="KW-0732">Signal</keyword>
<evidence type="ECO:0000313" key="4">
    <source>
        <dbReference type="EMBL" id="CAK0885689.1"/>
    </source>
</evidence>
<dbReference type="InterPro" id="IPR032812">
    <property type="entry name" value="SbsA_Ig"/>
</dbReference>
<dbReference type="InterPro" id="IPR008979">
    <property type="entry name" value="Galactose-bd-like_sf"/>
</dbReference>
<feature type="region of interest" description="Disordered" evidence="2">
    <location>
        <begin position="1404"/>
        <end position="1423"/>
    </location>
</feature>
<organism evidence="4 5">
    <name type="scientific">Prorocentrum cordatum</name>
    <dbReference type="NCBI Taxonomy" id="2364126"/>
    <lineage>
        <taxon>Eukaryota</taxon>
        <taxon>Sar</taxon>
        <taxon>Alveolata</taxon>
        <taxon>Dinophyceae</taxon>
        <taxon>Prorocentrales</taxon>
        <taxon>Prorocentraceae</taxon>
        <taxon>Prorocentrum</taxon>
    </lineage>
</organism>
<gene>
    <name evidence="4" type="ORF">PCOR1329_LOCUS67228</name>
</gene>
<dbReference type="Proteomes" id="UP001189429">
    <property type="component" value="Unassembled WGS sequence"/>
</dbReference>
<sequence>MVPSRGAGRRRAAAGPPQERAAIGAALRGWLPWTLVAVRAACAVGASAHRNVRLECPALDALQSVQHGVPYNLTGLTLRYHDQGAEVEYGIEASTGSLRLHSFVGLKLLPPFSYDRRLRVQGSVRAVSEALEGVEYTSCFDCSADVDRVVVSCALSGTPGRNHWTSTNNASTGSNLSVFGVSSQSVLRVLVDLPQDSPRIRADDERRSVSEDGLLLIQDVQVEDSKPGVVLNVSVIASRGQVSITRDLSVRSAWLVGSVAELNARLAAGISYRADPDWSTDLCGGLVELALEAVDVAAPSRISREHLSVAVNNVPDGPRIHATSEVIGLDSSLGLTREQLSIEDTDHCCSSLDVSNDASLAMVVHTRDAHIAITPSPYASQSPCEWSTSDAAGRYEGNAGGLPRSVNLLYMGIRSAQPEEWLRVDGLEGPGRHDRVIFHDLPRPIVVRRVRLEVGLFSGFPALRFELYGCAEHGVRARFEPARINMTCSGQGVESTLGGASLSHCQAACTHECYAVVWAGSASQRCLIFSSSECSSMGVDGGSDAYVRRGAPPSSCANPYPLVFTRNNNFAVVSASSTQDPEYFAAANASAEAQAAWLAQLGDAAPFVEVSFFQPVTVRRVALGGDPRQTSLVGCLSCGPQAARLLEPLTLTRFDDFHGSAELQVHLRNLNSGLSASGRLRLYVPPMLPAVRAPVPFEVDEAAESPGGATSVDLGAGMAISQGSAGSELTAVSLPDGLLSWNGSAPSEALACTGCSVSRMRELLSTLRFFPAPGTNGVKRVEVVISSNESASIQSEVLTVWVRPLNTAPILRPCDSPVPSDPAAPWFAVAEDAWESAVCVALEDDADETPGNFVDMRLWVSRGSLGCGGFGAARGLLVTQCPAGARGPCELRSKPSQRLSLAQAQGCLRSLVYTPPSNFHGIADLHLSVSDNGFTGEGAAAEGTPRGFRGEPMVASIRVAIQVAPAADAPWLAWSIPPPTVIYSDGSFLLSGLDLRDPDETGPRSGANLTVAVEALVGEIISSADLVEHRSPAPPFPVRHVRLRGAPWELEQALRNVTYRPAAGFVGEDTVVVTARGAGAAGRAALTSELRFHLQVEQALVAPTISVLAPKVAGREDEAVWLGVAAGVSLELPEAALLRFRLQASDGALRPLFGRGPGAPPGGAAGAVRYLRASAALVEGVATAAAATEALAGTRFLHRARDYFSPAAGPVAVRLEACLWDQLAEAALEQACSAADLELEVLAEDDAPRVFSPEHPWAIPLKVTEDVPLEICCFSIYDADTVSKGADAYPSKAPWPFALYIRVRAGNVSLHAPETVAVLFRNESEIQLEGYKHDLQTALGTLTYYPLPDANIQNSGLDHLCITLSDVAGARGFGRDRYFNGCWDVDIVPMNDPPVLSVEPGWPWPSEQSTQATAAPDQQHRIKNSQGRPVLLPAVRLRDVDAEDLELEGPAVEVVVRAEEGRILEPQCPGVQTAARGALPDEAWQIGGSVRLVDRCLAGLRYAAPSATFEGRDVVVVEATDLGHSGLLPGLGHLGLSGRGLASGQRAGEALLRVVLNVTRADEQVRLEVSGGNLEAEEGSEVRLPSFRLWHTPASDGRRVVVSLRASDGTLVLGVSRDWLVRRFAKPRAPLRGASLQWLGPVEVAAAVLRDHVTYRCGTPGIYEVTAVLEVEESAMSEVFHQVASRTVPVSVVGTNDAPSISGPLEWSVMAGSTYSLASAGLEVLDADAGEPHAVWAAPRVGAAPTPTPAVGLGAEMRAVDVEVSTDVGSLLVEDWAGLAPAHPEATCAGGCPRLALRVRPGLLPALTGRLSLRLPIELGGRRGTLELRVDDRGLLGRGSSPRSASHSVRLRLLQTDLPPAFEVLGMPDGQNLSAFRTPFNTTRSGQLDPLTFNGSLGVRLLPADGQHERAYRCTLSVPQGGEIELPSFGYGTLPPAFVDWRYRNGTGRRQSFEMLGPLRDINVALQRIVFHPWPSFSGAAHVLVASGLNGSSHTNFTQVSIYVEPPAACNVTLWAGSNLTATGSRAIEVGSSVALRSLDPLRYEERELPWTAANGHTTYAASGLTPYRDCLAVTMELGLVHAAGLPGRGSLFVGGAEATSPHVLPDTFRSDGAAVLLHGQPSEVSRALQHVHFRWQPHGGAGLVEPEGPQFNITVVVRVYTSAFDPRAVLAASMNITVLPEPFSEGRVAPALAVSLRADAGAESDWDLLHPVRGIEDTLTLLPCVRVAYHVPTFLRNNTQTRLRVYRLDQAEQEDADPMTALYDELDYNSISVSLDVLAGWLSMESGAYERLNLTGMTVTEGCLENCTSVNLSFLPEVMDDSSDGNFTFCGLQYTPFPDFNSAQDGGSIQETLRLRATIPGGREEELTVPIHIRPVFDGLRISTAASPATVHQGSDVVVGDLLELSSPDSDLDVHPSILNAQVYHTLNLTLSEGLVFETPLPGDCYTPRQLRDVDHSHDLWAKDGRPFSGGLRPAGSLSLRAPLEALRRCVDHLVLHVPWDAPATAPPPALSAPAPELLAVVPANGSAVAVEAFEVVLRFTDIVWVGSGGIQIVDCGADGQCGAVDLLDDAALVIDATDPSQVILDVNSSVVRISPATQLRPLRLHQLVIPEGAFVGHNGRSFGGIPAGGHFFETGQALARPTGWRIVAQAFEETDALLDWEVCEVGFYTSSDCSGAAIEGTPVASSASASLSQVGDSGLAFDGSLGTCWVHNGSAPSAWLGLQLKDASFVRSLRVIGNPAGDGAALTAFYLQFYFEGRWHNLQKQGYSEDCIEVVQDYSSVFAGERDTSEPAIVSLQPAHGSSNVAPSQRLQLVFDEDVRLVEGTDSVALVHAGDDTTCDTGDDAVTYLATVLPELLQNNGTVPWVMAANKTLIVKLPWVDMSTGYYCLQVNKGAVLDVAGNPFAGLSGESYKFYVDTGEGVMPTLLSTDPAPGTVLIGGRQQRFRLFFSQAVQLADPYLFLTVGQVPGAHSAHFVPANASADFSFLLSLATTP</sequence>
<proteinExistence type="predicted"/>
<dbReference type="Gene3D" id="2.60.120.260">
    <property type="entry name" value="Galactose-binding domain-like"/>
    <property type="match status" value="1"/>
</dbReference>
<comment type="caution">
    <text evidence="4">The sequence shown here is derived from an EMBL/GenBank/DDBJ whole genome shotgun (WGS) entry which is preliminary data.</text>
</comment>
<feature type="domain" description="SbsA Ig-like" evidence="3">
    <location>
        <begin position="2789"/>
        <end position="2908"/>
    </location>
</feature>
<accession>A0ABN9WGY1</accession>